<protein>
    <submittedName>
        <fullName evidence="1">Uncharacterized protein</fullName>
    </submittedName>
</protein>
<organism evidence="1 2">
    <name type="scientific">Colwellia psychrerythraea (strain 34H / ATCC BAA-681)</name>
    <name type="common">Vibrio psychroerythus</name>
    <dbReference type="NCBI Taxonomy" id="167879"/>
    <lineage>
        <taxon>Bacteria</taxon>
        <taxon>Pseudomonadati</taxon>
        <taxon>Pseudomonadota</taxon>
        <taxon>Gammaproteobacteria</taxon>
        <taxon>Alteromonadales</taxon>
        <taxon>Colwelliaceae</taxon>
        <taxon>Colwellia</taxon>
    </lineage>
</organism>
<dbReference type="Proteomes" id="UP000000547">
    <property type="component" value="Chromosome"/>
</dbReference>
<dbReference type="STRING" id="167879.CPS_3027"/>
<reference evidence="1" key="1">
    <citation type="journal article" date="2005" name="Proc. Natl. Acad. Sci. U.S.A.">
        <title>The psychrophilic lifestyle as revealed by the genome sequence of Colwellia psychrerythraea 34H through genomic and proteomic analyses.</title>
        <authorList>
            <person name="Methe B.A."/>
            <person name="Nelson K.E."/>
            <person name="Deming J.W."/>
            <person name="Momen B."/>
            <person name="Melamud E."/>
            <person name="Zhang X."/>
            <person name="Moult J."/>
            <person name="Madupu R."/>
            <person name="Nelson W.C."/>
            <person name="Dodson R.J."/>
            <person name="Brinkac L.M."/>
            <person name="Daugherty S.C."/>
            <person name="Durkin A.S."/>
            <person name="DeBoy R.T."/>
            <person name="Kolonay J.F."/>
            <person name="Sullivan S.A."/>
            <person name="Zhou L."/>
            <person name="Davidsen T.M."/>
            <person name="Wu M."/>
            <person name="Huston A.L."/>
            <person name="Lewis M."/>
            <person name="Weaver B."/>
            <person name="Weidman J.F."/>
            <person name="Khouri H."/>
            <person name="Utterback T.R."/>
            <person name="Feldblyum T.V."/>
            <person name="Fraser C.M."/>
        </authorList>
    </citation>
    <scope>NUCLEOTIDE SEQUENCE [LARGE SCALE GENOMIC DNA]</scope>
    <source>
        <strain evidence="1">34H</strain>
    </source>
</reference>
<evidence type="ECO:0000313" key="2">
    <source>
        <dbReference type="Proteomes" id="UP000000547"/>
    </source>
</evidence>
<evidence type="ECO:0000313" key="1">
    <source>
        <dbReference type="EMBL" id="AAZ25947.1"/>
    </source>
</evidence>
<dbReference type="EMBL" id="CP000083">
    <property type="protein sequence ID" value="AAZ25947.1"/>
    <property type="molecule type" value="Genomic_DNA"/>
</dbReference>
<dbReference type="RefSeq" id="WP_011043815.1">
    <property type="nucleotide sequence ID" value="NC_003910.7"/>
</dbReference>
<sequence>METNASKIRNLFSEMIRSGITDKTIRNVNLLVAENIIAGAIESIPDMAIALNEIYLEQGSIDFFDIFFNRVATTA</sequence>
<proteinExistence type="predicted"/>
<dbReference type="AlphaFoldDB" id="Q47ZP4"/>
<gene>
    <name evidence="1" type="ordered locus">CPS_3027</name>
</gene>
<accession>Q47ZP4</accession>
<name>Q47ZP4_COLP3</name>
<dbReference type="KEGG" id="cps:CPS_3027"/>
<dbReference type="HOGENOM" id="CLU_2664778_0_0_6"/>